<dbReference type="Pfam" id="PF02565">
    <property type="entry name" value="RecO_C"/>
    <property type="match status" value="1"/>
</dbReference>
<evidence type="ECO:0000259" key="9">
    <source>
        <dbReference type="Pfam" id="PF11967"/>
    </source>
</evidence>
<organism evidence="10 11">
    <name type="scientific">Methylomicrobium album BG8</name>
    <dbReference type="NCBI Taxonomy" id="686340"/>
    <lineage>
        <taxon>Bacteria</taxon>
        <taxon>Pseudomonadati</taxon>
        <taxon>Pseudomonadota</taxon>
        <taxon>Gammaproteobacteria</taxon>
        <taxon>Methylococcales</taxon>
        <taxon>Methylococcaceae</taxon>
        <taxon>Methylomicrobium</taxon>
    </lineage>
</organism>
<keyword evidence="5 8" id="KW-0233">DNA recombination</keyword>
<evidence type="ECO:0000313" key="11">
    <source>
        <dbReference type="Proteomes" id="UP000005090"/>
    </source>
</evidence>
<gene>
    <name evidence="8" type="primary">recO</name>
    <name evidence="10" type="ORF">Metal_1542</name>
</gene>
<dbReference type="HOGENOM" id="CLU_066645_1_0_6"/>
<keyword evidence="6 8" id="KW-0234">DNA repair</keyword>
<evidence type="ECO:0000256" key="1">
    <source>
        <dbReference type="ARBA" id="ARBA00003065"/>
    </source>
</evidence>
<dbReference type="SUPFAM" id="SSF57863">
    <property type="entry name" value="ArfGap/RecO-like zinc finger"/>
    <property type="match status" value="1"/>
</dbReference>
<dbReference type="HAMAP" id="MF_00201">
    <property type="entry name" value="RecO"/>
    <property type="match status" value="1"/>
</dbReference>
<dbReference type="AlphaFoldDB" id="H8GLG0"/>
<dbReference type="GO" id="GO:0006302">
    <property type="term" value="P:double-strand break repair"/>
    <property type="evidence" value="ECO:0007669"/>
    <property type="project" value="TreeGrafter"/>
</dbReference>
<dbReference type="Proteomes" id="UP000005090">
    <property type="component" value="Chromosome"/>
</dbReference>
<dbReference type="Pfam" id="PF11967">
    <property type="entry name" value="RecO_N"/>
    <property type="match status" value="1"/>
</dbReference>
<protein>
    <recommendedName>
        <fullName evidence="3 8">DNA repair protein RecO</fullName>
    </recommendedName>
    <alternativeName>
        <fullName evidence="7 8">Recombination protein O</fullName>
    </alternativeName>
</protein>
<dbReference type="InterPro" id="IPR022572">
    <property type="entry name" value="DNA_rep/recomb_RecO_N"/>
</dbReference>
<dbReference type="NCBIfam" id="TIGR00613">
    <property type="entry name" value="reco"/>
    <property type="match status" value="1"/>
</dbReference>
<dbReference type="Gene3D" id="2.40.50.140">
    <property type="entry name" value="Nucleic acid-binding proteins"/>
    <property type="match status" value="1"/>
</dbReference>
<dbReference type="InterPro" id="IPR042242">
    <property type="entry name" value="RecO_C"/>
</dbReference>
<evidence type="ECO:0000256" key="8">
    <source>
        <dbReference type="HAMAP-Rule" id="MF_00201"/>
    </source>
</evidence>
<dbReference type="EMBL" id="CM001475">
    <property type="protein sequence ID" value="EIC29325.1"/>
    <property type="molecule type" value="Genomic_DNA"/>
</dbReference>
<comment type="function">
    <text evidence="1 8">Involved in DNA repair and RecF pathway recombination.</text>
</comment>
<dbReference type="STRING" id="686340.Metal_1542"/>
<reference evidence="10 11" key="1">
    <citation type="journal article" date="2013" name="Genome Announc.">
        <title>Genome Sequence of the Obligate Gammaproteobacterial Methanotroph Methylomicrobium album Strain BG8.</title>
        <authorList>
            <person name="Kits K.D."/>
            <person name="Kalyuzhnaya M.G."/>
            <person name="Klotz M.G."/>
            <person name="Jetten M.S."/>
            <person name="Op den Camp H.J."/>
            <person name="Vuilleumier S."/>
            <person name="Bringel F."/>
            <person name="Dispirito A.A."/>
            <person name="Murrell J.C."/>
            <person name="Bruce D."/>
            <person name="Cheng J.F."/>
            <person name="Copeland A."/>
            <person name="Goodwin L."/>
            <person name="Hauser L."/>
            <person name="Lajus A."/>
            <person name="Land M.L."/>
            <person name="Lapidus A."/>
            <person name="Lucas S."/>
            <person name="Medigue C."/>
            <person name="Pitluck S."/>
            <person name="Woyke T."/>
            <person name="Zeytun A."/>
            <person name="Stein L.Y."/>
        </authorList>
    </citation>
    <scope>NUCLEOTIDE SEQUENCE [LARGE SCALE GENOMIC DNA]</scope>
    <source>
        <strain evidence="10 11">BG8</strain>
    </source>
</reference>
<evidence type="ECO:0000256" key="5">
    <source>
        <dbReference type="ARBA" id="ARBA00023172"/>
    </source>
</evidence>
<proteinExistence type="inferred from homology"/>
<dbReference type="InterPro" id="IPR003717">
    <property type="entry name" value="RecO"/>
</dbReference>
<dbReference type="RefSeq" id="WP_005371095.1">
    <property type="nucleotide sequence ID" value="NZ_CM001475.1"/>
</dbReference>
<evidence type="ECO:0000256" key="6">
    <source>
        <dbReference type="ARBA" id="ARBA00023204"/>
    </source>
</evidence>
<evidence type="ECO:0000256" key="7">
    <source>
        <dbReference type="ARBA" id="ARBA00033409"/>
    </source>
</evidence>
<dbReference type="eggNOG" id="COG1381">
    <property type="taxonomic scope" value="Bacteria"/>
</dbReference>
<dbReference type="PANTHER" id="PTHR33991">
    <property type="entry name" value="DNA REPAIR PROTEIN RECO"/>
    <property type="match status" value="1"/>
</dbReference>
<dbReference type="InterPro" id="IPR012340">
    <property type="entry name" value="NA-bd_OB-fold"/>
</dbReference>
<dbReference type="PANTHER" id="PTHR33991:SF1">
    <property type="entry name" value="DNA REPAIR PROTEIN RECO"/>
    <property type="match status" value="1"/>
</dbReference>
<evidence type="ECO:0000256" key="2">
    <source>
        <dbReference type="ARBA" id="ARBA00007452"/>
    </source>
</evidence>
<keyword evidence="4 8" id="KW-0227">DNA damage</keyword>
<keyword evidence="11" id="KW-1185">Reference proteome</keyword>
<dbReference type="InterPro" id="IPR037278">
    <property type="entry name" value="ARFGAP/RecO"/>
</dbReference>
<evidence type="ECO:0000256" key="3">
    <source>
        <dbReference type="ARBA" id="ARBA00021310"/>
    </source>
</evidence>
<evidence type="ECO:0000256" key="4">
    <source>
        <dbReference type="ARBA" id="ARBA00022763"/>
    </source>
</evidence>
<dbReference type="GO" id="GO:0043590">
    <property type="term" value="C:bacterial nucleoid"/>
    <property type="evidence" value="ECO:0007669"/>
    <property type="project" value="TreeGrafter"/>
</dbReference>
<name>H8GLG0_METAL</name>
<accession>H8GLG0</accession>
<dbReference type="GO" id="GO:0006310">
    <property type="term" value="P:DNA recombination"/>
    <property type="evidence" value="ECO:0007669"/>
    <property type="project" value="UniProtKB-UniRule"/>
</dbReference>
<comment type="similarity">
    <text evidence="2 8">Belongs to the RecO family.</text>
</comment>
<sequence length="235" mass="26522">MTENRVFLQPAYILQQRDYRESSLIVEAFTQDFGRLSLLAKGVRKARSKSQGLLQPFIPLRLSYLGKAELKTLTDAELAEPFRPLTGLALYCGFYLNELIEVFLHKDDPHPELFADYCQCLADLRQGGPLEAVLRNFELNLIEKSGYGLQLAYDMQHGKPVELSKKYHLGAELSPVEAAEGIYTGKSLLAIQARNFSDPDVLAEAKALLRHVLDQLLHGKPLNSRKVLNEIIKRL</sequence>
<dbReference type="Gene3D" id="1.20.1440.120">
    <property type="entry name" value="Recombination protein O, C-terminal domain"/>
    <property type="match status" value="1"/>
</dbReference>
<dbReference type="SUPFAM" id="SSF50249">
    <property type="entry name" value="Nucleic acid-binding proteins"/>
    <property type="match status" value="1"/>
</dbReference>
<feature type="domain" description="DNA replication/recombination mediator RecO N-terminal" evidence="9">
    <location>
        <begin position="9"/>
        <end position="82"/>
    </location>
</feature>
<evidence type="ECO:0000313" key="10">
    <source>
        <dbReference type="EMBL" id="EIC29325.1"/>
    </source>
</evidence>